<proteinExistence type="predicted"/>
<dbReference type="AlphaFoldDB" id="A0A1I7XHZ4"/>
<reference evidence="2" key="1">
    <citation type="submission" date="2016-11" db="UniProtKB">
        <authorList>
            <consortium name="WormBaseParasite"/>
        </authorList>
    </citation>
    <scope>IDENTIFICATION</scope>
</reference>
<evidence type="ECO:0000313" key="1">
    <source>
        <dbReference type="Proteomes" id="UP000095283"/>
    </source>
</evidence>
<accession>A0A1I7XHZ4</accession>
<dbReference type="WBParaSite" id="Hba_17369">
    <property type="protein sequence ID" value="Hba_17369"/>
    <property type="gene ID" value="Hba_17369"/>
</dbReference>
<dbReference type="Proteomes" id="UP000095283">
    <property type="component" value="Unplaced"/>
</dbReference>
<protein>
    <submittedName>
        <fullName evidence="2">TFIIS central domain-containing protein</fullName>
    </submittedName>
</protein>
<keyword evidence="1" id="KW-1185">Reference proteome</keyword>
<organism evidence="1 2">
    <name type="scientific">Heterorhabditis bacteriophora</name>
    <name type="common">Entomopathogenic nematode worm</name>
    <dbReference type="NCBI Taxonomy" id="37862"/>
    <lineage>
        <taxon>Eukaryota</taxon>
        <taxon>Metazoa</taxon>
        <taxon>Ecdysozoa</taxon>
        <taxon>Nematoda</taxon>
        <taxon>Chromadorea</taxon>
        <taxon>Rhabditida</taxon>
        <taxon>Rhabditina</taxon>
        <taxon>Rhabditomorpha</taxon>
        <taxon>Strongyloidea</taxon>
        <taxon>Heterorhabditidae</taxon>
        <taxon>Heterorhabditis</taxon>
    </lineage>
</organism>
<evidence type="ECO:0000313" key="2">
    <source>
        <dbReference type="WBParaSite" id="Hba_17369"/>
    </source>
</evidence>
<sequence length="84" mass="9509">MGGASFSKYKEALHLLFSQVEPEMKLADSLTSMLGEFVAIQKTPDFKLCSLSTQEINRAVKEEKRTHLLKEKASLMLLYKTIIC</sequence>
<name>A0A1I7XHZ4_HETBA</name>